<dbReference type="Gene3D" id="4.10.240.10">
    <property type="entry name" value="Zn(2)-C6 fungal-type DNA-binding domain"/>
    <property type="match status" value="1"/>
</dbReference>
<feature type="repeat" description="ANK" evidence="7">
    <location>
        <begin position="1583"/>
        <end position="1615"/>
    </location>
</feature>
<evidence type="ECO:0000256" key="2">
    <source>
        <dbReference type="ARBA" id="ARBA00022833"/>
    </source>
</evidence>
<evidence type="ECO:0000256" key="8">
    <source>
        <dbReference type="SAM" id="Coils"/>
    </source>
</evidence>
<dbReference type="Proteomes" id="UP000746612">
    <property type="component" value="Unassembled WGS sequence"/>
</dbReference>
<organism evidence="11 12">
    <name type="scientific">Gibberella zeae</name>
    <name type="common">Wheat head blight fungus</name>
    <name type="synonym">Fusarium graminearum</name>
    <dbReference type="NCBI Taxonomy" id="5518"/>
    <lineage>
        <taxon>Eukaryota</taxon>
        <taxon>Fungi</taxon>
        <taxon>Dikarya</taxon>
        <taxon>Ascomycota</taxon>
        <taxon>Pezizomycotina</taxon>
        <taxon>Sordariomycetes</taxon>
        <taxon>Hypocreomycetidae</taxon>
        <taxon>Hypocreales</taxon>
        <taxon>Nectriaceae</taxon>
        <taxon>Fusarium</taxon>
    </lineage>
</organism>
<dbReference type="Pfam" id="PF00023">
    <property type="entry name" value="Ank"/>
    <property type="match status" value="1"/>
</dbReference>
<evidence type="ECO:0000256" key="9">
    <source>
        <dbReference type="SAM" id="MobiDB-lite"/>
    </source>
</evidence>
<dbReference type="Gene3D" id="1.25.40.20">
    <property type="entry name" value="Ankyrin repeat-containing domain"/>
    <property type="match status" value="2"/>
</dbReference>
<feature type="repeat" description="ANK" evidence="7">
    <location>
        <begin position="1484"/>
        <end position="1516"/>
    </location>
</feature>
<dbReference type="SUPFAM" id="SSF48403">
    <property type="entry name" value="Ankyrin repeat"/>
    <property type="match status" value="1"/>
</dbReference>
<dbReference type="EMBL" id="CAJPIJ010000185">
    <property type="protein sequence ID" value="CAG2006982.1"/>
    <property type="molecule type" value="Genomic_DNA"/>
</dbReference>
<dbReference type="InterPro" id="IPR002110">
    <property type="entry name" value="Ankyrin_rpt"/>
</dbReference>
<dbReference type="InterPro" id="IPR036770">
    <property type="entry name" value="Ankyrin_rpt-contain_sf"/>
</dbReference>
<keyword evidence="8" id="KW-0175">Coiled coil</keyword>
<evidence type="ECO:0000259" key="10">
    <source>
        <dbReference type="PROSITE" id="PS50048"/>
    </source>
</evidence>
<reference evidence="11" key="1">
    <citation type="submission" date="2021-03" db="EMBL/GenBank/DDBJ databases">
        <authorList>
            <person name="Alouane T."/>
            <person name="Langin T."/>
            <person name="Bonhomme L."/>
        </authorList>
    </citation>
    <scope>NUCLEOTIDE SEQUENCE</scope>
    <source>
        <strain evidence="11">MDC_Fg202</strain>
    </source>
</reference>
<keyword evidence="3" id="KW-0805">Transcription regulation</keyword>
<dbReference type="PROSITE" id="PS50297">
    <property type="entry name" value="ANK_REP_REGION"/>
    <property type="match status" value="5"/>
</dbReference>
<keyword evidence="6" id="KW-0539">Nucleus</keyword>
<dbReference type="CDD" id="cd12148">
    <property type="entry name" value="fungal_TF_MHR"/>
    <property type="match status" value="1"/>
</dbReference>
<keyword evidence="4" id="KW-0238">DNA-binding</keyword>
<dbReference type="InterPro" id="IPR010730">
    <property type="entry name" value="HET"/>
</dbReference>
<keyword evidence="2" id="KW-0862">Zinc</keyword>
<feature type="coiled-coil region" evidence="8">
    <location>
        <begin position="1256"/>
        <end position="1304"/>
    </location>
</feature>
<feature type="repeat" description="ANK" evidence="7">
    <location>
        <begin position="1517"/>
        <end position="1549"/>
    </location>
</feature>
<keyword evidence="7" id="KW-0040">ANK repeat</keyword>
<dbReference type="GO" id="GO:0005634">
    <property type="term" value="C:nucleus"/>
    <property type="evidence" value="ECO:0007669"/>
    <property type="project" value="TreeGrafter"/>
</dbReference>
<dbReference type="SUPFAM" id="SSF57701">
    <property type="entry name" value="Zn2/Cys6 DNA-binding domain"/>
    <property type="match status" value="1"/>
</dbReference>
<evidence type="ECO:0000313" key="11">
    <source>
        <dbReference type="EMBL" id="CAG2006982.1"/>
    </source>
</evidence>
<dbReference type="Pfam" id="PF00172">
    <property type="entry name" value="Zn_clus"/>
    <property type="match status" value="1"/>
</dbReference>
<dbReference type="PRINTS" id="PR01415">
    <property type="entry name" value="ANKYRIN"/>
</dbReference>
<evidence type="ECO:0000256" key="7">
    <source>
        <dbReference type="PROSITE-ProRule" id="PRU00023"/>
    </source>
</evidence>
<evidence type="ECO:0000313" key="12">
    <source>
        <dbReference type="Proteomes" id="UP000746612"/>
    </source>
</evidence>
<dbReference type="InterPro" id="IPR051430">
    <property type="entry name" value="Fungal_TF_Env_Response"/>
</dbReference>
<feature type="repeat" description="ANK" evidence="7">
    <location>
        <begin position="1385"/>
        <end position="1417"/>
    </location>
</feature>
<dbReference type="PANTHER" id="PTHR31944:SF131">
    <property type="entry name" value="HEME-RESPONSIVE ZINC FINGER TRANSCRIPTION FACTOR HAP1"/>
    <property type="match status" value="1"/>
</dbReference>
<evidence type="ECO:0000256" key="1">
    <source>
        <dbReference type="ARBA" id="ARBA00022723"/>
    </source>
</evidence>
<dbReference type="CDD" id="cd00067">
    <property type="entry name" value="GAL4"/>
    <property type="match status" value="1"/>
</dbReference>
<dbReference type="GO" id="GO:0008270">
    <property type="term" value="F:zinc ion binding"/>
    <property type="evidence" value="ECO:0007669"/>
    <property type="project" value="InterPro"/>
</dbReference>
<keyword evidence="5" id="KW-0804">Transcription</keyword>
<evidence type="ECO:0000256" key="5">
    <source>
        <dbReference type="ARBA" id="ARBA00023163"/>
    </source>
</evidence>
<dbReference type="Pfam" id="PF06985">
    <property type="entry name" value="HET"/>
    <property type="match status" value="1"/>
</dbReference>
<dbReference type="InterPro" id="IPR036864">
    <property type="entry name" value="Zn2-C6_fun-type_DNA-bd_sf"/>
</dbReference>
<feature type="region of interest" description="Disordered" evidence="9">
    <location>
        <begin position="70"/>
        <end position="89"/>
    </location>
</feature>
<dbReference type="InterPro" id="IPR007219">
    <property type="entry name" value="XnlR_reg_dom"/>
</dbReference>
<feature type="domain" description="Zn(2)-C6 fungal-type" evidence="10">
    <location>
        <begin position="13"/>
        <end position="43"/>
    </location>
</feature>
<dbReference type="InterPro" id="IPR001138">
    <property type="entry name" value="Zn2Cys6_DnaBD"/>
</dbReference>
<feature type="repeat" description="ANK" evidence="7">
    <location>
        <begin position="1418"/>
        <end position="1450"/>
    </location>
</feature>
<feature type="repeat" description="ANK" evidence="7">
    <location>
        <begin position="1550"/>
        <end position="1582"/>
    </location>
</feature>
<dbReference type="GO" id="GO:0006351">
    <property type="term" value="P:DNA-templated transcription"/>
    <property type="evidence" value="ECO:0007669"/>
    <property type="project" value="InterPro"/>
</dbReference>
<evidence type="ECO:0000256" key="6">
    <source>
        <dbReference type="ARBA" id="ARBA00023242"/>
    </source>
</evidence>
<dbReference type="SMART" id="SM00906">
    <property type="entry name" value="Fungal_trans"/>
    <property type="match status" value="1"/>
</dbReference>
<accession>A0A9N8RP58</accession>
<dbReference type="GO" id="GO:0000978">
    <property type="term" value="F:RNA polymerase II cis-regulatory region sequence-specific DNA binding"/>
    <property type="evidence" value="ECO:0007669"/>
    <property type="project" value="TreeGrafter"/>
</dbReference>
<proteinExistence type="predicted"/>
<dbReference type="PROSITE" id="PS50048">
    <property type="entry name" value="ZN2_CY6_FUNGAL_2"/>
    <property type="match status" value="1"/>
</dbReference>
<evidence type="ECO:0000256" key="3">
    <source>
        <dbReference type="ARBA" id="ARBA00023015"/>
    </source>
</evidence>
<feature type="repeat" description="ANK" evidence="7">
    <location>
        <begin position="1451"/>
        <end position="1483"/>
    </location>
</feature>
<dbReference type="SMART" id="SM00066">
    <property type="entry name" value="GAL4"/>
    <property type="match status" value="1"/>
</dbReference>
<dbReference type="Pfam" id="PF04082">
    <property type="entry name" value="Fungal_trans"/>
    <property type="match status" value="1"/>
</dbReference>
<dbReference type="GO" id="GO:0001228">
    <property type="term" value="F:DNA-binding transcription activator activity, RNA polymerase II-specific"/>
    <property type="evidence" value="ECO:0007669"/>
    <property type="project" value="TreeGrafter"/>
</dbReference>
<sequence>MEPIRRRRRPAVACTLCRKRKMRCNRGSPCSNCMRSRRGECIYENNHPEPSVPARNSRRELVPRVADDLPAASLPTPEDQPANVSHSGQPAIFATFSPSASTGPQSDLPELEALKNKVKLLEDQLSKSSAATFQPQVSTPNFETTSTQLAGTFHLHSQSQPGGLLAIPRAISHKTRLFGQSHFVTGLPLLRDILEIIDKNTNEASDLIKYYQKCKAVGKRIKKLRAPEWPTLLTTHLVSRVVSDSLVECYLGTIEKLYRILHIPTFRKNYDALWDSEIEPDREFLVQLRLVHALGATTYDENFSLRSSAIQWIYEAQTWISEPEFKSRLGIQFLQTNILWLLARENLSVGGETLWIACGSLLRTAMSMGLHRDPTHLPQTPTFVCEMRRRIWNTILEMCLQSSMTCGGSPMISTDDFDTEPPGNFDDEQIMAENPTSRPENVFTQTSTARAMRKTYPARLSVAKLLNDLRQGDSYQETLRLDSELKASYKEAIHTLQSSKKNEISPTQFELSAMDFIMRRYLGALHFPFFGVSLTEPSYAFSRKMAIETSFRSWSIARGAANDDTEFTRFIVCSSGFFRTSTWLASAILLLDLRNQVQEEDAFSSTPVQTDVFNMMQDTKPWTLQCIQAGETNIKGHLITSLTLAQIKGMMNRVPKEDIAQAMIRAGEEAAKEALSVFESLVAQLEPDGGEFQTLSDPIDFGEDWNLMEFFGDRIPPYAILSHRWGDYKEEVSFSDMTNGSTKKVGMAKVLGCCKQAKKDKIKYIWIDTCCINKDSSKELDEAINSMFQWYRKASVCYTYMSDVPKGDNIWDPASKFYTSSWFQRGWTLQELLAPVESRFYDQEWNFIGTKADLSSEIGNITDIPRKFLLGWADFRQASVAQRMSWAAKRETKREEDMAYCLLGIFNISMPMIYGEGAKAFERLQLKILEQTTDDSILAWGTFDADLSGQTTKLSQAISAGAFASSPKDFARCGRIVSNIQDFKPSSTFTVSGGYVNTSLTIHCNEHNMRYGALNCSLEGNDTQVIAIPLFTKSSATGYIRPQHCGSILVTKPPVGHPTPNIRIRVDRQSRPAQTTGKSVWLHVQGYKKIGLKLAETYPPLEWERSRALLYRGDSKSGAKTHLLRFTSGDAKSQDLIVVIELNPSDGASTTHSFVIQAFKDLELKDIDNSLEFIDPKNRKLRVADNGVIEVKVTSSREAVPQGEVCLVSLGRTNKTPIDGNKASALLTAKLKYDFMDALKKEYLAGTAEGPALKSITALKDRRESVKATLREIDEEEKKLAERKKLVQKDIDSLTDRIVAEEARIQGRLSSYEKYQSKRLKVQSILDGKTTYTHGHSKCQLRCSLGKGEVVHGPGNWFEQTIQRLLERVEQKSYSWPVEAGQHTKDISPLLWAVANSKPEFADLLLDKGSDTEAKYNYGTTALSAAACHGKTRMAKILLNHGAQLEAFNESKLTPLIYASYGGHKETVALLLEKGANVEARSGTGGTALTLAALQGHEEVVGLLLEKAANMESKDEDGDTPLSKAAIGGHTKTAARLLQKGARIETQNISQHTPLAAAVLGEHEETTSLLLASGAYIEARDTRQCTPLMLAAAKGHGSIVRLLLERGADVEASDWQMMTPIQHAALSGQRYIVDMLSNAGARS</sequence>
<evidence type="ECO:0000256" key="4">
    <source>
        <dbReference type="ARBA" id="ARBA00023125"/>
    </source>
</evidence>
<dbReference type="PROSITE" id="PS00463">
    <property type="entry name" value="ZN2_CY6_FUNGAL_1"/>
    <property type="match status" value="1"/>
</dbReference>
<keyword evidence="1" id="KW-0479">Metal-binding</keyword>
<dbReference type="SMART" id="SM00248">
    <property type="entry name" value="ANK"/>
    <property type="match status" value="8"/>
</dbReference>
<dbReference type="PANTHER" id="PTHR31944">
    <property type="entry name" value="HEME-RESPONSIVE ZINC FINGER TRANSCRIPTION FACTOR HAP1"/>
    <property type="match status" value="1"/>
</dbReference>
<name>A0A9N8RP58_GIBZA</name>
<protein>
    <recommendedName>
        <fullName evidence="10">Zn(2)-C6 fungal-type domain-containing protein</fullName>
    </recommendedName>
</protein>
<comment type="caution">
    <text evidence="11">The sequence shown here is derived from an EMBL/GenBank/DDBJ whole genome shotgun (WGS) entry which is preliminary data.</text>
</comment>
<gene>
    <name evidence="11" type="ORF">MDCFG202_LOCUS534546</name>
</gene>
<dbReference type="Pfam" id="PF12796">
    <property type="entry name" value="Ank_2"/>
    <property type="match status" value="2"/>
</dbReference>
<dbReference type="PROSITE" id="PS50088">
    <property type="entry name" value="ANK_REPEAT"/>
    <property type="match status" value="7"/>
</dbReference>